<keyword evidence="1" id="KW-0812">Transmembrane</keyword>
<reference evidence="2" key="1">
    <citation type="submission" date="2023-06" db="EMBL/GenBank/DDBJ databases">
        <authorList>
            <person name="Jiang Y."/>
            <person name="Liu Q."/>
        </authorList>
    </citation>
    <scope>NUCLEOTIDE SEQUENCE</scope>
    <source>
        <strain evidence="2">CGMCC 1.12089</strain>
    </source>
</reference>
<dbReference type="Proteomes" id="UP001174908">
    <property type="component" value="Unassembled WGS sequence"/>
</dbReference>
<evidence type="ECO:0000313" key="3">
    <source>
        <dbReference type="Proteomes" id="UP001174908"/>
    </source>
</evidence>
<gene>
    <name evidence="2" type="ORF">QTH91_15955</name>
</gene>
<dbReference type="RefSeq" id="WP_286661085.1">
    <property type="nucleotide sequence ID" value="NZ_JASZYV010000003.1"/>
</dbReference>
<feature type="transmembrane region" description="Helical" evidence="1">
    <location>
        <begin position="46"/>
        <end position="64"/>
    </location>
</feature>
<name>A0ABT7NDH4_9BURK</name>
<dbReference type="EMBL" id="JASZYV010000003">
    <property type="protein sequence ID" value="MDM0045983.1"/>
    <property type="molecule type" value="Genomic_DNA"/>
</dbReference>
<evidence type="ECO:0000313" key="2">
    <source>
        <dbReference type="EMBL" id="MDM0045983.1"/>
    </source>
</evidence>
<accession>A0ABT7NDH4</accession>
<proteinExistence type="predicted"/>
<organism evidence="2 3">
    <name type="scientific">Variovorax dokdonensis</name>
    <dbReference type="NCBI Taxonomy" id="344883"/>
    <lineage>
        <taxon>Bacteria</taxon>
        <taxon>Pseudomonadati</taxon>
        <taxon>Pseudomonadota</taxon>
        <taxon>Betaproteobacteria</taxon>
        <taxon>Burkholderiales</taxon>
        <taxon>Comamonadaceae</taxon>
        <taxon>Variovorax</taxon>
    </lineage>
</organism>
<keyword evidence="1" id="KW-1133">Transmembrane helix</keyword>
<sequence length="89" mass="9501">MLLFNYSTAVLFWVLLALVPLGVTVAYVSAAPRDLSVVQRFTTSTHGAALSALGLAALLVSILGTPQQSNWDVFGPMCFLPLVLMAYSL</sequence>
<protein>
    <submittedName>
        <fullName evidence="2">Uncharacterized protein</fullName>
    </submittedName>
</protein>
<keyword evidence="1" id="KW-0472">Membrane</keyword>
<comment type="caution">
    <text evidence="2">The sequence shown here is derived from an EMBL/GenBank/DDBJ whole genome shotgun (WGS) entry which is preliminary data.</text>
</comment>
<evidence type="ECO:0000256" key="1">
    <source>
        <dbReference type="SAM" id="Phobius"/>
    </source>
</evidence>
<keyword evidence="3" id="KW-1185">Reference proteome</keyword>